<dbReference type="AlphaFoldDB" id="A0A972SNV6"/>
<evidence type="ECO:0000313" key="6">
    <source>
        <dbReference type="Proteomes" id="UP000655523"/>
    </source>
</evidence>
<dbReference type="EMBL" id="WOEZ01000217">
    <property type="protein sequence ID" value="NPT60370.1"/>
    <property type="molecule type" value="Genomic_DNA"/>
</dbReference>
<dbReference type="Proteomes" id="UP000655523">
    <property type="component" value="Unassembled WGS sequence"/>
</dbReference>
<keyword evidence="6" id="KW-1185">Reference proteome</keyword>
<proteinExistence type="inferred from homology"/>
<gene>
    <name evidence="5" type="ORF">GNZ13_38915</name>
</gene>
<sequence length="320" mass="34640">MKTEYKLLTYEGDNGEARAGILIDGRVFDAATALSEVGETQFKTLAVIDLLGEWDAFRPMLEKVAARVAQSDSAAGMGVAVNDVTLLAPILFPNVVFGAGANFSDHVEEMRRAFNLPAEASPRENGGNPWFFVKSPTRSVIANPGATIELPAYAKSVDYEIELAAVIGRRARNVTAAEALDYVAGYTVANDLSARDGLRRTNFSEQSPFRFDWVSHKCFDRSCPIGPWISPAEFVGDPQALGMKLWLNGEIRQSGSTSSMIFSVAEQIAFLSTRTTLEPGDIILTGTPAGVGAARGEFLKSGDVVKMWIEKIGEMTQSFV</sequence>
<feature type="domain" description="Fumarylacetoacetase-like C-terminal" evidence="4">
    <location>
        <begin position="96"/>
        <end position="318"/>
    </location>
</feature>
<name>A0A972SNV6_9BURK</name>
<evidence type="ECO:0000313" key="5">
    <source>
        <dbReference type="EMBL" id="NPT60370.1"/>
    </source>
</evidence>
<dbReference type="GO" id="GO:0046872">
    <property type="term" value="F:metal ion binding"/>
    <property type="evidence" value="ECO:0007669"/>
    <property type="project" value="UniProtKB-KW"/>
</dbReference>
<dbReference type="Pfam" id="PF01557">
    <property type="entry name" value="FAA_hydrolase"/>
    <property type="match status" value="1"/>
</dbReference>
<dbReference type="RefSeq" id="WP_172175144.1">
    <property type="nucleotide sequence ID" value="NZ_WOEZ01000217.1"/>
</dbReference>
<keyword evidence="3" id="KW-0479">Metal-binding</keyword>
<evidence type="ECO:0000256" key="1">
    <source>
        <dbReference type="ARBA" id="ARBA00001946"/>
    </source>
</evidence>
<evidence type="ECO:0000259" key="4">
    <source>
        <dbReference type="Pfam" id="PF01557"/>
    </source>
</evidence>
<dbReference type="GO" id="GO:0003824">
    <property type="term" value="F:catalytic activity"/>
    <property type="evidence" value="ECO:0007669"/>
    <property type="project" value="InterPro"/>
</dbReference>
<dbReference type="PANTHER" id="PTHR42796:SF4">
    <property type="entry name" value="FUMARYLACETOACETATE HYDROLASE DOMAIN-CONTAINING PROTEIN 2A"/>
    <property type="match status" value="1"/>
</dbReference>
<dbReference type="InterPro" id="IPR011234">
    <property type="entry name" value="Fumarylacetoacetase-like_C"/>
</dbReference>
<protein>
    <submittedName>
        <fullName evidence="5">2-keto-4-pentenoate hydratase</fullName>
    </submittedName>
</protein>
<organism evidence="5 6">
    <name type="scientific">Paraburkholderia elongata</name>
    <dbReference type="NCBI Taxonomy" id="2675747"/>
    <lineage>
        <taxon>Bacteria</taxon>
        <taxon>Pseudomonadati</taxon>
        <taxon>Pseudomonadota</taxon>
        <taxon>Betaproteobacteria</taxon>
        <taxon>Burkholderiales</taxon>
        <taxon>Burkholderiaceae</taxon>
        <taxon>Paraburkholderia</taxon>
    </lineage>
</organism>
<dbReference type="InterPro" id="IPR036663">
    <property type="entry name" value="Fumarylacetoacetase_C_sf"/>
</dbReference>
<evidence type="ECO:0000256" key="2">
    <source>
        <dbReference type="ARBA" id="ARBA00010211"/>
    </source>
</evidence>
<comment type="caution">
    <text evidence="5">The sequence shown here is derived from an EMBL/GenBank/DDBJ whole genome shotgun (WGS) entry which is preliminary data.</text>
</comment>
<dbReference type="PANTHER" id="PTHR42796">
    <property type="entry name" value="FUMARYLACETOACETATE HYDROLASE DOMAIN-CONTAINING PROTEIN 2A-RELATED"/>
    <property type="match status" value="1"/>
</dbReference>
<reference evidence="5 6" key="1">
    <citation type="submission" date="2019-11" db="EMBL/GenBank/DDBJ databases">
        <title>Metabolism of dissolved organic matter in forest soils.</title>
        <authorList>
            <person name="Cyle K.T."/>
            <person name="Wilhelm R.C."/>
            <person name="Martinez C.E."/>
        </authorList>
    </citation>
    <scope>NUCLEOTIDE SEQUENCE [LARGE SCALE GENOMIC DNA]</scope>
    <source>
        <strain evidence="5 6">5N</strain>
    </source>
</reference>
<accession>A0A972SNV6</accession>
<comment type="cofactor">
    <cofactor evidence="1">
        <name>Mg(2+)</name>
        <dbReference type="ChEBI" id="CHEBI:18420"/>
    </cofactor>
</comment>
<dbReference type="GO" id="GO:0044281">
    <property type="term" value="P:small molecule metabolic process"/>
    <property type="evidence" value="ECO:0007669"/>
    <property type="project" value="UniProtKB-ARBA"/>
</dbReference>
<comment type="similarity">
    <text evidence="2">Belongs to the FAH family.</text>
</comment>
<dbReference type="SUPFAM" id="SSF56529">
    <property type="entry name" value="FAH"/>
    <property type="match status" value="1"/>
</dbReference>
<dbReference type="InterPro" id="IPR051121">
    <property type="entry name" value="FAH"/>
</dbReference>
<evidence type="ECO:0000256" key="3">
    <source>
        <dbReference type="ARBA" id="ARBA00022723"/>
    </source>
</evidence>
<dbReference type="Gene3D" id="3.90.850.10">
    <property type="entry name" value="Fumarylacetoacetase-like, C-terminal domain"/>
    <property type="match status" value="1"/>
</dbReference>